<dbReference type="Gene3D" id="3.30.70.920">
    <property type="match status" value="1"/>
</dbReference>
<name>H5THU6_GORO1</name>
<protein>
    <submittedName>
        <fullName evidence="5">AsnC family transcriptional regulator</fullName>
    </submittedName>
</protein>
<dbReference type="InterPro" id="IPR019888">
    <property type="entry name" value="Tscrpt_reg_AsnC-like"/>
</dbReference>
<dbReference type="InterPro" id="IPR019887">
    <property type="entry name" value="Tscrpt_reg_AsnC/Lrp_C"/>
</dbReference>
<sequence>MEKLRQIDELDEKVLECLARDARATYAQIGDEVGLSAPAVKRRVDRLVDEGVIKGFTTVIDSTAMQWTTEAYVQVFCRGNISPEELAAAWEPIHEVVSAATITGQADAILRVMARDVHHLEHALERIRQAGPVDRSESIIVLSQLIDRGHP</sequence>
<dbReference type="InterPro" id="IPR036390">
    <property type="entry name" value="WH_DNA-bd_sf"/>
</dbReference>
<dbReference type="SUPFAM" id="SSF54909">
    <property type="entry name" value="Dimeric alpha+beta barrel"/>
    <property type="match status" value="1"/>
</dbReference>
<evidence type="ECO:0000256" key="3">
    <source>
        <dbReference type="ARBA" id="ARBA00023163"/>
    </source>
</evidence>
<feature type="domain" description="HTH asnC-type" evidence="4">
    <location>
        <begin position="7"/>
        <end position="73"/>
    </location>
</feature>
<accession>H5THU6</accession>
<dbReference type="PROSITE" id="PS50956">
    <property type="entry name" value="HTH_ASNC_2"/>
    <property type="match status" value="1"/>
</dbReference>
<dbReference type="PANTHER" id="PTHR30154">
    <property type="entry name" value="LEUCINE-RESPONSIVE REGULATORY PROTEIN"/>
    <property type="match status" value="1"/>
</dbReference>
<dbReference type="InterPro" id="IPR011008">
    <property type="entry name" value="Dimeric_a/b-barrel"/>
</dbReference>
<keyword evidence="3" id="KW-0804">Transcription</keyword>
<dbReference type="Pfam" id="PF01037">
    <property type="entry name" value="AsnC_trans_reg"/>
    <property type="match status" value="1"/>
</dbReference>
<dbReference type="PROSITE" id="PS00519">
    <property type="entry name" value="HTH_ASNC_1"/>
    <property type="match status" value="1"/>
</dbReference>
<keyword evidence="1" id="KW-0805">Transcription regulation</keyword>
<evidence type="ECO:0000256" key="1">
    <source>
        <dbReference type="ARBA" id="ARBA00023015"/>
    </source>
</evidence>
<reference evidence="5" key="1">
    <citation type="submission" date="2012-02" db="EMBL/GenBank/DDBJ databases">
        <title>Whole genome shotgun sequence of Gordonia otitidis NBRC 100426.</title>
        <authorList>
            <person name="Yoshida I."/>
            <person name="Hosoyama A."/>
            <person name="Tsuchikane K."/>
            <person name="Katsumata H."/>
            <person name="Yamazaki S."/>
            <person name="Fujita N."/>
        </authorList>
    </citation>
    <scope>NUCLEOTIDE SEQUENCE [LARGE SCALE GENOMIC DNA]</scope>
    <source>
        <strain evidence="5">NBRC 100426</strain>
    </source>
</reference>
<keyword evidence="2" id="KW-0238">DNA-binding</keyword>
<evidence type="ECO:0000313" key="5">
    <source>
        <dbReference type="EMBL" id="GAB33054.1"/>
    </source>
</evidence>
<dbReference type="InterPro" id="IPR000485">
    <property type="entry name" value="AsnC-type_HTH_dom"/>
</dbReference>
<dbReference type="GO" id="GO:0043200">
    <property type="term" value="P:response to amino acid"/>
    <property type="evidence" value="ECO:0007669"/>
    <property type="project" value="TreeGrafter"/>
</dbReference>
<dbReference type="AlphaFoldDB" id="H5THU6"/>
<dbReference type="GO" id="GO:0043565">
    <property type="term" value="F:sequence-specific DNA binding"/>
    <property type="evidence" value="ECO:0007669"/>
    <property type="project" value="InterPro"/>
</dbReference>
<proteinExistence type="predicted"/>
<evidence type="ECO:0000313" key="6">
    <source>
        <dbReference type="Proteomes" id="UP000005038"/>
    </source>
</evidence>
<evidence type="ECO:0000256" key="2">
    <source>
        <dbReference type="ARBA" id="ARBA00023125"/>
    </source>
</evidence>
<dbReference type="PRINTS" id="PR00033">
    <property type="entry name" value="HTHASNC"/>
</dbReference>
<dbReference type="Proteomes" id="UP000005038">
    <property type="component" value="Unassembled WGS sequence"/>
</dbReference>
<dbReference type="STRING" id="1108044.GOOTI_036_00650"/>
<dbReference type="EMBL" id="BAFB01000036">
    <property type="protein sequence ID" value="GAB33054.1"/>
    <property type="molecule type" value="Genomic_DNA"/>
</dbReference>
<dbReference type="GO" id="GO:0005829">
    <property type="term" value="C:cytosol"/>
    <property type="evidence" value="ECO:0007669"/>
    <property type="project" value="TreeGrafter"/>
</dbReference>
<dbReference type="InterPro" id="IPR019885">
    <property type="entry name" value="Tscrpt_reg_HTH_AsnC-type_CS"/>
</dbReference>
<dbReference type="Gene3D" id="1.10.10.10">
    <property type="entry name" value="Winged helix-like DNA-binding domain superfamily/Winged helix DNA-binding domain"/>
    <property type="match status" value="1"/>
</dbReference>
<dbReference type="SMART" id="SM00344">
    <property type="entry name" value="HTH_ASNC"/>
    <property type="match status" value="1"/>
</dbReference>
<comment type="caution">
    <text evidence="5">The sequence shown here is derived from an EMBL/GenBank/DDBJ whole genome shotgun (WGS) entry which is preliminary data.</text>
</comment>
<dbReference type="SUPFAM" id="SSF46785">
    <property type="entry name" value="Winged helix' DNA-binding domain"/>
    <property type="match status" value="1"/>
</dbReference>
<evidence type="ECO:0000259" key="4">
    <source>
        <dbReference type="PROSITE" id="PS50956"/>
    </source>
</evidence>
<organism evidence="5 6">
    <name type="scientific">Gordonia otitidis (strain DSM 44809 / CCUG 52243 / JCM 12355 / NBRC 100426 / IFM 10032)</name>
    <dbReference type="NCBI Taxonomy" id="1108044"/>
    <lineage>
        <taxon>Bacteria</taxon>
        <taxon>Bacillati</taxon>
        <taxon>Actinomycetota</taxon>
        <taxon>Actinomycetes</taxon>
        <taxon>Mycobacteriales</taxon>
        <taxon>Gordoniaceae</taxon>
        <taxon>Gordonia</taxon>
    </lineage>
</organism>
<dbReference type="Pfam" id="PF13412">
    <property type="entry name" value="HTH_24"/>
    <property type="match status" value="1"/>
</dbReference>
<dbReference type="PANTHER" id="PTHR30154:SF45">
    <property type="entry name" value="TRANSCRIPTIONAL REGULATORY PROTEIN (PROBABLY ASNC-FAMILY)-RELATED"/>
    <property type="match status" value="1"/>
</dbReference>
<dbReference type="InterPro" id="IPR036388">
    <property type="entry name" value="WH-like_DNA-bd_sf"/>
</dbReference>
<keyword evidence="6" id="KW-1185">Reference proteome</keyword>
<gene>
    <name evidence="5" type="ORF">GOOTI_036_00650</name>
</gene>